<name>A0ABW1G532_9ACTN</name>
<evidence type="ECO:0000256" key="4">
    <source>
        <dbReference type="ARBA" id="ARBA00022801"/>
    </source>
</evidence>
<evidence type="ECO:0000313" key="8">
    <source>
        <dbReference type="Proteomes" id="UP001596174"/>
    </source>
</evidence>
<dbReference type="InterPro" id="IPR023214">
    <property type="entry name" value="HAD_sf"/>
</dbReference>
<keyword evidence="6" id="KW-0479">Metal-binding</keyword>
<dbReference type="PANTHER" id="PTHR43768">
    <property type="entry name" value="TREHALOSE 6-PHOSPHATE PHOSPHATASE"/>
    <property type="match status" value="1"/>
</dbReference>
<dbReference type="InterPro" id="IPR036412">
    <property type="entry name" value="HAD-like_sf"/>
</dbReference>
<comment type="pathway">
    <text evidence="2 6">Glycan biosynthesis; trehalose biosynthesis.</text>
</comment>
<comment type="caution">
    <text evidence="7">The sequence shown here is derived from an EMBL/GenBank/DDBJ whole genome shotgun (WGS) entry which is preliminary data.</text>
</comment>
<evidence type="ECO:0000313" key="7">
    <source>
        <dbReference type="EMBL" id="MFC5908921.1"/>
    </source>
</evidence>
<dbReference type="InterPro" id="IPR044651">
    <property type="entry name" value="OTSB-like"/>
</dbReference>
<dbReference type="Pfam" id="PF02358">
    <property type="entry name" value="Trehalose_PPase"/>
    <property type="match status" value="1"/>
</dbReference>
<keyword evidence="4 6" id="KW-0378">Hydrolase</keyword>
<evidence type="ECO:0000256" key="1">
    <source>
        <dbReference type="ARBA" id="ARBA00000500"/>
    </source>
</evidence>
<dbReference type="EC" id="3.1.3.12" evidence="6"/>
<proteinExistence type="inferred from homology"/>
<dbReference type="RefSeq" id="WP_380584249.1">
    <property type="nucleotide sequence ID" value="NZ_JBHSQJ010000069.1"/>
</dbReference>
<dbReference type="NCBIfam" id="TIGR01484">
    <property type="entry name" value="HAD-SF-IIB"/>
    <property type="match status" value="1"/>
</dbReference>
<comment type="cofactor">
    <cofactor evidence="6">
        <name>Mg(2+)</name>
        <dbReference type="ChEBI" id="CHEBI:18420"/>
    </cofactor>
</comment>
<comment type="catalytic activity">
    <reaction evidence="1 6">
        <text>alpha,alpha-trehalose 6-phosphate + H2O = alpha,alpha-trehalose + phosphate</text>
        <dbReference type="Rhea" id="RHEA:23420"/>
        <dbReference type="ChEBI" id="CHEBI:15377"/>
        <dbReference type="ChEBI" id="CHEBI:16551"/>
        <dbReference type="ChEBI" id="CHEBI:43474"/>
        <dbReference type="ChEBI" id="CHEBI:58429"/>
        <dbReference type="EC" id="3.1.3.12"/>
    </reaction>
</comment>
<dbReference type="EMBL" id="JBHSQJ010000069">
    <property type="protein sequence ID" value="MFC5908921.1"/>
    <property type="molecule type" value="Genomic_DNA"/>
</dbReference>
<accession>A0ABW1G532</accession>
<keyword evidence="6" id="KW-0460">Magnesium</keyword>
<evidence type="ECO:0000256" key="6">
    <source>
        <dbReference type="RuleBase" id="RU361117"/>
    </source>
</evidence>
<evidence type="ECO:0000256" key="3">
    <source>
        <dbReference type="ARBA" id="ARBA00008770"/>
    </source>
</evidence>
<dbReference type="Proteomes" id="UP001596174">
    <property type="component" value="Unassembled WGS sequence"/>
</dbReference>
<dbReference type="NCBIfam" id="TIGR00685">
    <property type="entry name" value="T6PP"/>
    <property type="match status" value="1"/>
</dbReference>
<dbReference type="PANTHER" id="PTHR43768:SF3">
    <property type="entry name" value="TREHALOSE 6-PHOSPHATE PHOSPHATASE"/>
    <property type="match status" value="1"/>
</dbReference>
<evidence type="ECO:0000256" key="2">
    <source>
        <dbReference type="ARBA" id="ARBA00005199"/>
    </source>
</evidence>
<comment type="function">
    <text evidence="5 6">Removes the phosphate from trehalose 6-phosphate to produce free trehalose.</text>
</comment>
<dbReference type="InterPro" id="IPR006379">
    <property type="entry name" value="HAD-SF_hydro_IIB"/>
</dbReference>
<gene>
    <name evidence="7" type="primary">otsB</name>
    <name evidence="7" type="ORF">ACFP3V_17060</name>
</gene>
<keyword evidence="8" id="KW-1185">Reference proteome</keyword>
<dbReference type="GO" id="GO:0004805">
    <property type="term" value="F:trehalose-phosphatase activity"/>
    <property type="evidence" value="ECO:0007669"/>
    <property type="project" value="UniProtKB-EC"/>
</dbReference>
<protein>
    <recommendedName>
        <fullName evidence="6">Trehalose 6-phosphate phosphatase</fullName>
        <ecNumber evidence="6">3.1.3.12</ecNumber>
    </recommendedName>
</protein>
<dbReference type="InterPro" id="IPR003337">
    <property type="entry name" value="Trehalose_PPase"/>
</dbReference>
<evidence type="ECO:0000256" key="5">
    <source>
        <dbReference type="ARBA" id="ARBA00024179"/>
    </source>
</evidence>
<organism evidence="7 8">
    <name type="scientific">Streptacidiphilus monticola</name>
    <dbReference type="NCBI Taxonomy" id="2161674"/>
    <lineage>
        <taxon>Bacteria</taxon>
        <taxon>Bacillati</taxon>
        <taxon>Actinomycetota</taxon>
        <taxon>Actinomycetes</taxon>
        <taxon>Kitasatosporales</taxon>
        <taxon>Streptomycetaceae</taxon>
        <taxon>Streptacidiphilus</taxon>
    </lineage>
</organism>
<sequence>MQPSTEAGAAGLAAILAEPQRAVVALDFDGTLSPIVADPSEAYVHPDAVPTLARLAPHLAGVAVITGRPVESALELAGFAGVTGLERLTILGHYGAERWDAATGELRTPPPHPGVLALREELPAIVAGAPDGVRIEDKGAALAVHTRRTANPDAVLHALEPELLSAAERLGLAVEPGRFVLELRPPGTDKGDALRAYLAERDAASVLYAGDDLGDIAAFDAVAQWRKDGNPGLLVCAAPTTGEAPVTALASRADLIVQGPEGVVALLGSLAERF</sequence>
<dbReference type="Gene3D" id="3.30.70.1020">
    <property type="entry name" value="Trehalose-6-phosphate phosphatase related protein, domain 2"/>
    <property type="match status" value="1"/>
</dbReference>
<dbReference type="SUPFAM" id="SSF56784">
    <property type="entry name" value="HAD-like"/>
    <property type="match status" value="1"/>
</dbReference>
<dbReference type="Gene3D" id="3.40.50.1000">
    <property type="entry name" value="HAD superfamily/HAD-like"/>
    <property type="match status" value="1"/>
</dbReference>
<reference evidence="8" key="1">
    <citation type="journal article" date="2019" name="Int. J. Syst. Evol. Microbiol.">
        <title>The Global Catalogue of Microorganisms (GCM) 10K type strain sequencing project: providing services to taxonomists for standard genome sequencing and annotation.</title>
        <authorList>
            <consortium name="The Broad Institute Genomics Platform"/>
            <consortium name="The Broad Institute Genome Sequencing Center for Infectious Disease"/>
            <person name="Wu L."/>
            <person name="Ma J."/>
        </authorList>
    </citation>
    <scope>NUCLEOTIDE SEQUENCE [LARGE SCALE GENOMIC DNA]</scope>
    <source>
        <strain evidence="8">JCM 4816</strain>
    </source>
</reference>
<comment type="similarity">
    <text evidence="3 6">Belongs to the trehalose phosphatase family.</text>
</comment>